<dbReference type="OMA" id="YEFTIMQ"/>
<reference evidence="2" key="1">
    <citation type="submission" date="2013-04" db="EMBL/GenBank/DDBJ databases">
        <title>The Genome Sequence of Fonticula alba ATCC 38817.</title>
        <authorList>
            <consortium name="The Broad Institute Genomics Platform"/>
            <person name="Russ C."/>
            <person name="Cuomo C."/>
            <person name="Burger G."/>
            <person name="Gray M.W."/>
            <person name="Holland P.W.H."/>
            <person name="King N."/>
            <person name="Lang F.B.F."/>
            <person name="Roger A.J."/>
            <person name="Ruiz-Trillo I."/>
            <person name="Brown M."/>
            <person name="Walker B."/>
            <person name="Young S."/>
            <person name="Zeng Q."/>
            <person name="Gargeya S."/>
            <person name="Fitzgerald M."/>
            <person name="Haas B."/>
            <person name="Abouelleil A."/>
            <person name="Allen A.W."/>
            <person name="Alvarado L."/>
            <person name="Arachchi H.M."/>
            <person name="Berlin A.M."/>
            <person name="Chapman S.B."/>
            <person name="Gainer-Dewar J."/>
            <person name="Goldberg J."/>
            <person name="Griggs A."/>
            <person name="Gujja S."/>
            <person name="Hansen M."/>
            <person name="Howarth C."/>
            <person name="Imamovic A."/>
            <person name="Ireland A."/>
            <person name="Larimer J."/>
            <person name="McCowan C."/>
            <person name="Murphy C."/>
            <person name="Pearson M."/>
            <person name="Poon T.W."/>
            <person name="Priest M."/>
            <person name="Roberts A."/>
            <person name="Saif S."/>
            <person name="Shea T."/>
            <person name="Sisk P."/>
            <person name="Sykes S."/>
            <person name="Wortman J."/>
            <person name="Nusbaum C."/>
            <person name="Birren B."/>
        </authorList>
    </citation>
    <scope>NUCLEOTIDE SEQUENCE [LARGE SCALE GENOMIC DNA]</scope>
    <source>
        <strain evidence="2">ATCC 38817</strain>
    </source>
</reference>
<proteinExistence type="predicted"/>
<evidence type="ECO:0000313" key="3">
    <source>
        <dbReference type="Proteomes" id="UP000030693"/>
    </source>
</evidence>
<dbReference type="STRING" id="691883.A0A058ZGZ3"/>
<evidence type="ECO:0000313" key="2">
    <source>
        <dbReference type="EMBL" id="KCV73236.1"/>
    </source>
</evidence>
<dbReference type="SUPFAM" id="SSF52972">
    <property type="entry name" value="ITPase-like"/>
    <property type="match status" value="1"/>
</dbReference>
<keyword evidence="1" id="KW-0378">Hydrolase</keyword>
<dbReference type="InterPro" id="IPR003697">
    <property type="entry name" value="Maf-like"/>
</dbReference>
<dbReference type="GO" id="GO:0047429">
    <property type="term" value="F:nucleoside triphosphate diphosphatase activity"/>
    <property type="evidence" value="ECO:0007669"/>
    <property type="project" value="InterPro"/>
</dbReference>
<dbReference type="PANTHER" id="PTHR43213:SF4">
    <property type="entry name" value="7-METHYL-GTP PYROPHOSPHATASE"/>
    <property type="match status" value="1"/>
</dbReference>
<keyword evidence="3" id="KW-1185">Reference proteome</keyword>
<dbReference type="GeneID" id="20525502"/>
<dbReference type="Gene3D" id="3.90.950.10">
    <property type="match status" value="1"/>
</dbReference>
<dbReference type="OrthoDB" id="10267058at2759"/>
<evidence type="ECO:0000256" key="1">
    <source>
        <dbReference type="ARBA" id="ARBA00022801"/>
    </source>
</evidence>
<accession>A0A058ZGZ3</accession>
<gene>
    <name evidence="2" type="ORF">H696_00777</name>
</gene>
<protein>
    <submittedName>
        <fullName evidence="2">Maf-like protein</fullName>
    </submittedName>
</protein>
<dbReference type="EMBL" id="KB932201">
    <property type="protein sequence ID" value="KCV73236.1"/>
    <property type="molecule type" value="Genomic_DNA"/>
</dbReference>
<sequence>MSLPPPPKTFTVHQGLGHRAEISTARFAPDTRLVLGSSSRWRRGVIREALGLSEDQAGAYSPEALAGGLMLASISPDFDETAAIGDLQGALAQHGPHHVAHFLARGKADSILPRLADAPCPVILITADQIVSCGPEYRVKPTSADECRRFIGSYRENPISCHNSLILTHLPSGVSVAGADSSSQYFAPFPDTVIEQLVDGGRGEVMSCAGGITVESPLLEPYRTELVGSMESIQGLPLALLQTLLDELHQAVEAAGHSPAC</sequence>
<organism evidence="2">
    <name type="scientific">Fonticula alba</name>
    <name type="common">Slime mold</name>
    <dbReference type="NCBI Taxonomy" id="691883"/>
    <lineage>
        <taxon>Eukaryota</taxon>
        <taxon>Rotosphaerida</taxon>
        <taxon>Fonticulaceae</taxon>
        <taxon>Fonticula</taxon>
    </lineage>
</organism>
<dbReference type="eggNOG" id="KOG1509">
    <property type="taxonomic scope" value="Eukaryota"/>
</dbReference>
<dbReference type="Pfam" id="PF02545">
    <property type="entry name" value="Maf"/>
    <property type="match status" value="1"/>
</dbReference>
<dbReference type="RefSeq" id="XP_009492937.1">
    <property type="nucleotide sequence ID" value="XM_009494662.1"/>
</dbReference>
<dbReference type="AlphaFoldDB" id="A0A058ZGZ3"/>
<name>A0A058ZGZ3_FONAL</name>
<dbReference type="Proteomes" id="UP000030693">
    <property type="component" value="Unassembled WGS sequence"/>
</dbReference>
<dbReference type="PANTHER" id="PTHR43213">
    <property type="entry name" value="BIFUNCTIONAL DTTP/UTP PYROPHOSPHATASE/METHYLTRANSFERASE PROTEIN-RELATED"/>
    <property type="match status" value="1"/>
</dbReference>
<dbReference type="InterPro" id="IPR029001">
    <property type="entry name" value="ITPase-like_fam"/>
</dbReference>